<evidence type="ECO:0000313" key="1">
    <source>
        <dbReference type="EMBL" id="MBB6119154.1"/>
    </source>
</evidence>
<dbReference type="EMBL" id="JACHJO010000003">
    <property type="protein sequence ID" value="MBB6119154.1"/>
    <property type="molecule type" value="Genomic_DNA"/>
</dbReference>
<keyword evidence="2" id="KW-1185">Reference proteome</keyword>
<name>A0A841IM85_9ACTN</name>
<proteinExistence type="predicted"/>
<dbReference type="AlphaFoldDB" id="A0A841IM85"/>
<reference evidence="1 2" key="1">
    <citation type="submission" date="2020-08" db="EMBL/GenBank/DDBJ databases">
        <title>Genomic Encyclopedia of Type Strains, Phase III (KMG-III): the genomes of soil and plant-associated and newly described type strains.</title>
        <authorList>
            <person name="Whitman W."/>
        </authorList>
    </citation>
    <scope>NUCLEOTIDE SEQUENCE [LARGE SCALE GENOMIC DNA]</scope>
    <source>
        <strain evidence="1 2">CECT 8712</strain>
    </source>
</reference>
<gene>
    <name evidence="1" type="ORF">FHS13_001089</name>
</gene>
<dbReference type="Proteomes" id="UP000536604">
    <property type="component" value="Unassembled WGS sequence"/>
</dbReference>
<organism evidence="1 2">
    <name type="scientific">Nocardiopsis algeriensis</name>
    <dbReference type="NCBI Taxonomy" id="1478215"/>
    <lineage>
        <taxon>Bacteria</taxon>
        <taxon>Bacillati</taxon>
        <taxon>Actinomycetota</taxon>
        <taxon>Actinomycetes</taxon>
        <taxon>Streptosporangiales</taxon>
        <taxon>Nocardiopsidaceae</taxon>
        <taxon>Nocardiopsis</taxon>
    </lineage>
</organism>
<evidence type="ECO:0000313" key="2">
    <source>
        <dbReference type="Proteomes" id="UP000536604"/>
    </source>
</evidence>
<accession>A0A841IM85</accession>
<comment type="caution">
    <text evidence="1">The sequence shown here is derived from an EMBL/GenBank/DDBJ whole genome shotgun (WGS) entry which is preliminary data.</text>
</comment>
<sequence length="34" mass="3956">MPLCQNPTSADQIFGLPENGFWTSMQGRLRWLFL</sequence>
<protein>
    <submittedName>
        <fullName evidence="1">Uncharacterized protein</fullName>
    </submittedName>
</protein>